<reference evidence="2" key="1">
    <citation type="submission" date="2020-05" db="EMBL/GenBank/DDBJ databases">
        <authorList>
            <person name="Rincon C."/>
            <person name="Sanders R I."/>
            <person name="Robbins C."/>
            <person name="Chaturvedi A."/>
        </authorList>
    </citation>
    <scope>NUCLEOTIDE SEQUENCE</scope>
    <source>
        <strain evidence="2">CHB12</strain>
    </source>
</reference>
<evidence type="ECO:0000313" key="3">
    <source>
        <dbReference type="Proteomes" id="UP000684084"/>
    </source>
</evidence>
<name>A0A915YXQ7_9GLOM</name>
<feature type="region of interest" description="Disordered" evidence="1">
    <location>
        <begin position="69"/>
        <end position="97"/>
    </location>
</feature>
<gene>
    <name evidence="2" type="ORF">CHRIB12_LOCUS4730</name>
</gene>
<dbReference type="VEuPathDB" id="FungiDB:RhiirFUN_017184"/>
<sequence>MQYIFLFINFCHHVARGSITKSSTWRIDTWDDFYYEQYPDESKWLSHRDLSKELDVLINNLEPETKERKKVAAVKRHLKGRRASRHRASVGAHLATK</sequence>
<accession>A0A915YXQ7</accession>
<dbReference type="OrthoDB" id="2437217at2759"/>
<protein>
    <submittedName>
        <fullName evidence="2">Uncharacterized protein</fullName>
    </submittedName>
</protein>
<organism evidence="2 3">
    <name type="scientific">Rhizophagus irregularis</name>
    <dbReference type="NCBI Taxonomy" id="588596"/>
    <lineage>
        <taxon>Eukaryota</taxon>
        <taxon>Fungi</taxon>
        <taxon>Fungi incertae sedis</taxon>
        <taxon>Mucoromycota</taxon>
        <taxon>Glomeromycotina</taxon>
        <taxon>Glomeromycetes</taxon>
        <taxon>Glomerales</taxon>
        <taxon>Glomeraceae</taxon>
        <taxon>Rhizophagus</taxon>
    </lineage>
</organism>
<dbReference type="AlphaFoldDB" id="A0A915YXQ7"/>
<proteinExistence type="predicted"/>
<evidence type="ECO:0000313" key="2">
    <source>
        <dbReference type="EMBL" id="CAB5349482.1"/>
    </source>
</evidence>
<comment type="caution">
    <text evidence="2">The sequence shown here is derived from an EMBL/GenBank/DDBJ whole genome shotgun (WGS) entry which is preliminary data.</text>
</comment>
<evidence type="ECO:0000256" key="1">
    <source>
        <dbReference type="SAM" id="MobiDB-lite"/>
    </source>
</evidence>
<feature type="compositionally biased region" description="Basic residues" evidence="1">
    <location>
        <begin position="69"/>
        <end position="88"/>
    </location>
</feature>
<dbReference type="Proteomes" id="UP000684084">
    <property type="component" value="Unassembled WGS sequence"/>
</dbReference>
<dbReference type="EMBL" id="CAGKOT010000007">
    <property type="protein sequence ID" value="CAB5349482.1"/>
    <property type="molecule type" value="Genomic_DNA"/>
</dbReference>